<organism evidence="1 2">
    <name type="scientific">Panagrolaimus sp. JU765</name>
    <dbReference type="NCBI Taxonomy" id="591449"/>
    <lineage>
        <taxon>Eukaryota</taxon>
        <taxon>Metazoa</taxon>
        <taxon>Ecdysozoa</taxon>
        <taxon>Nematoda</taxon>
        <taxon>Chromadorea</taxon>
        <taxon>Rhabditida</taxon>
        <taxon>Tylenchina</taxon>
        <taxon>Panagrolaimomorpha</taxon>
        <taxon>Panagrolaimoidea</taxon>
        <taxon>Panagrolaimidae</taxon>
        <taxon>Panagrolaimus</taxon>
    </lineage>
</organism>
<proteinExistence type="predicted"/>
<reference evidence="2" key="1">
    <citation type="submission" date="2022-11" db="UniProtKB">
        <authorList>
            <consortium name="WormBaseParasite"/>
        </authorList>
    </citation>
    <scope>IDENTIFICATION</scope>
</reference>
<name>A0AC34Q4T3_9BILA</name>
<dbReference type="WBParaSite" id="JU765_v2.g12997.t1">
    <property type="protein sequence ID" value="JU765_v2.g12997.t1"/>
    <property type="gene ID" value="JU765_v2.g12997"/>
</dbReference>
<sequence>MAARMQEEIEKLPNSYYDYVHDNNVGKSFGGVFIRFYQLRDKLAGCLRQMAKVALRQKREKREKSCWDDCKECMDALEWGNPILACGTACWCFK</sequence>
<accession>A0AC34Q4T3</accession>
<evidence type="ECO:0000313" key="2">
    <source>
        <dbReference type="WBParaSite" id="JU765_v2.g12997.t1"/>
    </source>
</evidence>
<dbReference type="Proteomes" id="UP000887576">
    <property type="component" value="Unplaced"/>
</dbReference>
<evidence type="ECO:0000313" key="1">
    <source>
        <dbReference type="Proteomes" id="UP000887576"/>
    </source>
</evidence>
<protein>
    <submittedName>
        <fullName evidence="2">Uncharacterized protein</fullName>
    </submittedName>
</protein>